<dbReference type="InterPro" id="IPR039060">
    <property type="entry name" value="Antitox_HigA"/>
</dbReference>
<accession>A0ABV7FU74</accession>
<evidence type="ECO:0000313" key="1">
    <source>
        <dbReference type="EMBL" id="MFC3122720.1"/>
    </source>
</evidence>
<organism evidence="1 2">
    <name type="scientific">Agaribacter flavus</name>
    <dbReference type="NCBI Taxonomy" id="1902781"/>
    <lineage>
        <taxon>Bacteria</taxon>
        <taxon>Pseudomonadati</taxon>
        <taxon>Pseudomonadota</taxon>
        <taxon>Gammaproteobacteria</taxon>
        <taxon>Alteromonadales</taxon>
        <taxon>Alteromonadaceae</taxon>
        <taxon>Agaribacter</taxon>
    </lineage>
</organism>
<gene>
    <name evidence="1" type="ORF">ACFOHL_13935</name>
</gene>
<dbReference type="PANTHER" id="PTHR40455:SF1">
    <property type="entry name" value="ANTITOXIN HIGA"/>
    <property type="match status" value="1"/>
</dbReference>
<evidence type="ECO:0000313" key="2">
    <source>
        <dbReference type="Proteomes" id="UP001595478"/>
    </source>
</evidence>
<name>A0ABV7FU74_9ALTE</name>
<dbReference type="RefSeq" id="WP_376920842.1">
    <property type="nucleotide sequence ID" value="NZ_JBHRSW010000029.1"/>
</dbReference>
<proteinExistence type="predicted"/>
<comment type="caution">
    <text evidence="1">The sequence shown here is derived from an EMBL/GenBank/DDBJ whole genome shotgun (WGS) entry which is preliminary data.</text>
</comment>
<protein>
    <submittedName>
        <fullName evidence="1">Uncharacterized protein</fullName>
    </submittedName>
</protein>
<dbReference type="Proteomes" id="UP001595478">
    <property type="component" value="Unassembled WGS sequence"/>
</dbReference>
<reference evidence="2" key="1">
    <citation type="journal article" date="2019" name="Int. J. Syst. Evol. Microbiol.">
        <title>The Global Catalogue of Microorganisms (GCM) 10K type strain sequencing project: providing services to taxonomists for standard genome sequencing and annotation.</title>
        <authorList>
            <consortium name="The Broad Institute Genomics Platform"/>
            <consortium name="The Broad Institute Genome Sequencing Center for Infectious Disease"/>
            <person name="Wu L."/>
            <person name="Ma J."/>
        </authorList>
    </citation>
    <scope>NUCLEOTIDE SEQUENCE [LARGE SCALE GENOMIC DNA]</scope>
    <source>
        <strain evidence="2">KCTC 52473</strain>
    </source>
</reference>
<dbReference type="PANTHER" id="PTHR40455">
    <property type="entry name" value="ANTITOXIN HIGA"/>
    <property type="match status" value="1"/>
</dbReference>
<dbReference type="EMBL" id="JBHRSW010000029">
    <property type="protein sequence ID" value="MFC3122720.1"/>
    <property type="molecule type" value="Genomic_DNA"/>
</dbReference>
<keyword evidence="2" id="KW-1185">Reference proteome</keyword>
<sequence length="104" mass="11708">MPNKKGGCDLSGLVNELNVRIPILRDITSEQDHQQALSLMEELIEDYDTNLVVIEALSNAITRYEAEAASFSEFNQRSEAEDPAVATLRVLMDQYDLNTTDFKN</sequence>